<dbReference type="PRINTS" id="PR00744">
    <property type="entry name" value="GLHYDRLASE37"/>
</dbReference>
<dbReference type="SUPFAM" id="SSF48208">
    <property type="entry name" value="Six-hairpin glycosidases"/>
    <property type="match status" value="1"/>
</dbReference>
<feature type="region of interest" description="Disordered" evidence="3">
    <location>
        <begin position="405"/>
        <end position="426"/>
    </location>
</feature>
<dbReference type="Proteomes" id="UP000763641">
    <property type="component" value="Unassembled WGS sequence"/>
</dbReference>
<accession>A0ABS2D8T5</accession>
<comment type="caution">
    <text evidence="4">The sequence shown here is derived from an EMBL/GenBank/DDBJ whole genome shotgun (WGS) entry which is preliminary data.</text>
</comment>
<evidence type="ECO:0000256" key="1">
    <source>
        <dbReference type="ARBA" id="ARBA00022801"/>
    </source>
</evidence>
<dbReference type="PROSITE" id="PS00927">
    <property type="entry name" value="TREHALASE_1"/>
    <property type="match status" value="1"/>
</dbReference>
<sequence length="509" mass="55915">MMLATAAIAAPIAAAPVKPFPPSPAQVYGPLYTAVQMRQIFPDSKTFADAVPKRPATAIMAAYRSCKCDTDPALKAFVTANFTLPAERVVTPQPTSSLAEHIDKLWPHLTRTTTSVPAGSSALSLPKPYVVPGGRFRELYYWDSYFTMLGLPAAGRQDLIETMVADFGSLIDRYGHIPNGTRTYYLSRSQPPVFYLMSGLSRDATTLATRTRQLRAEHAFWMDGEATLKPGQQHRRVARLADGSLLNRYWDDRADPRDESYREDAALADHTTDRDRADLFRNLRAGAESGWDFSSRWFADGRTLATIRTTRFAAVDLNSLLLGLEQAIATNCRTLADTACATEFGQRAEARTQAIRRHLWNGRFFADHDLDTGRANTVLTAATMFPLFVGAATPDQGRATAAASQPLVGEGGVMTTGTPSGQQWDEPNGWAPLQWIAITGLRRYQETALATRIRTAWLAGVQREYAASGKLLEKYDVVERKPGGGGEYPNQDGFGWTNGVTRALLAETP</sequence>
<evidence type="ECO:0000313" key="4">
    <source>
        <dbReference type="EMBL" id="MBM6577341.1"/>
    </source>
</evidence>
<dbReference type="InterPro" id="IPR018232">
    <property type="entry name" value="Glyco_hydro_37_CS"/>
</dbReference>
<evidence type="ECO:0000256" key="3">
    <source>
        <dbReference type="SAM" id="MobiDB-lite"/>
    </source>
</evidence>
<proteinExistence type="predicted"/>
<dbReference type="InterPro" id="IPR001661">
    <property type="entry name" value="Glyco_hydro_37"/>
</dbReference>
<feature type="compositionally biased region" description="Polar residues" evidence="3">
    <location>
        <begin position="415"/>
        <end position="425"/>
    </location>
</feature>
<dbReference type="Gene3D" id="1.50.10.10">
    <property type="match status" value="1"/>
</dbReference>
<organism evidence="4 5">
    <name type="scientific">Sphingomonas longa</name>
    <dbReference type="NCBI Taxonomy" id="2778730"/>
    <lineage>
        <taxon>Bacteria</taxon>
        <taxon>Pseudomonadati</taxon>
        <taxon>Pseudomonadota</taxon>
        <taxon>Alphaproteobacteria</taxon>
        <taxon>Sphingomonadales</taxon>
        <taxon>Sphingomonadaceae</taxon>
        <taxon>Sphingomonas</taxon>
    </lineage>
</organism>
<evidence type="ECO:0000256" key="2">
    <source>
        <dbReference type="ARBA" id="ARBA00023295"/>
    </source>
</evidence>
<dbReference type="NCBIfam" id="NF009774">
    <property type="entry name" value="PRK13271.1"/>
    <property type="match status" value="1"/>
</dbReference>
<name>A0ABS2D8T5_9SPHN</name>
<dbReference type="Pfam" id="PF01204">
    <property type="entry name" value="Trehalase"/>
    <property type="match status" value="1"/>
</dbReference>
<dbReference type="EMBL" id="JAFEMC010000003">
    <property type="protein sequence ID" value="MBM6577341.1"/>
    <property type="molecule type" value="Genomic_DNA"/>
</dbReference>
<keyword evidence="1" id="KW-0378">Hydrolase</keyword>
<keyword evidence="2" id="KW-0326">Glycosidase</keyword>
<dbReference type="NCBIfam" id="NF009773">
    <property type="entry name" value="PRK13270.1"/>
    <property type="match status" value="1"/>
</dbReference>
<protein>
    <submittedName>
        <fullName evidence="4">Alpha,alpha-trehalase TreA</fullName>
    </submittedName>
</protein>
<keyword evidence="5" id="KW-1185">Reference proteome</keyword>
<dbReference type="PANTHER" id="PTHR23403:SF1">
    <property type="entry name" value="TREHALASE"/>
    <property type="match status" value="1"/>
</dbReference>
<dbReference type="PANTHER" id="PTHR23403">
    <property type="entry name" value="TREHALASE"/>
    <property type="match status" value="1"/>
</dbReference>
<dbReference type="PROSITE" id="PS00928">
    <property type="entry name" value="TREHALASE_2"/>
    <property type="match status" value="1"/>
</dbReference>
<dbReference type="InterPro" id="IPR012341">
    <property type="entry name" value="6hp_glycosidase-like_sf"/>
</dbReference>
<reference evidence="4 5" key="1">
    <citation type="submission" date="2020-12" db="EMBL/GenBank/DDBJ databases">
        <title>Sphingomonas sp.</title>
        <authorList>
            <person name="Kim M.K."/>
        </authorList>
    </citation>
    <scope>NUCLEOTIDE SEQUENCE [LARGE SCALE GENOMIC DNA]</scope>
    <source>
        <strain evidence="4 5">BT552</strain>
    </source>
</reference>
<dbReference type="RefSeq" id="WP_204199429.1">
    <property type="nucleotide sequence ID" value="NZ_JAFEMC010000003.1"/>
</dbReference>
<gene>
    <name evidence="4" type="primary">treA</name>
    <name evidence="4" type="ORF">ILT43_13235</name>
</gene>
<dbReference type="InterPro" id="IPR008928">
    <property type="entry name" value="6-hairpin_glycosidase_sf"/>
</dbReference>
<evidence type="ECO:0000313" key="5">
    <source>
        <dbReference type="Proteomes" id="UP000763641"/>
    </source>
</evidence>